<dbReference type="Gene3D" id="3.30.70.20">
    <property type="match status" value="1"/>
</dbReference>
<name>A0A2N8HDL0_9BACT</name>
<keyword evidence="3" id="KW-0411">Iron-sulfur</keyword>
<dbReference type="AlphaFoldDB" id="A0A2N8HDL0"/>
<comment type="caution">
    <text evidence="5">The sequence shown here is derived from an EMBL/GenBank/DDBJ whole genome shotgun (WGS) entry which is preliminary data.</text>
</comment>
<dbReference type="PROSITE" id="PS51379">
    <property type="entry name" value="4FE4S_FER_2"/>
    <property type="match status" value="2"/>
</dbReference>
<dbReference type="PANTHER" id="PTHR43193:SF2">
    <property type="entry name" value="POLYFERREDOXIN PROTEIN FWDF"/>
    <property type="match status" value="1"/>
</dbReference>
<evidence type="ECO:0000313" key="6">
    <source>
        <dbReference type="Proteomes" id="UP000236000"/>
    </source>
</evidence>
<dbReference type="PROSITE" id="PS00198">
    <property type="entry name" value="4FE4S_FER_1"/>
    <property type="match status" value="2"/>
</dbReference>
<evidence type="ECO:0000313" key="5">
    <source>
        <dbReference type="EMBL" id="PNC18033.1"/>
    </source>
</evidence>
<dbReference type="PANTHER" id="PTHR43193">
    <property type="match status" value="1"/>
</dbReference>
<protein>
    <recommendedName>
        <fullName evidence="4">4Fe-4S ferredoxin-type domain-containing protein</fullName>
    </recommendedName>
</protein>
<dbReference type="GO" id="GO:0046872">
    <property type="term" value="F:metal ion binding"/>
    <property type="evidence" value="ECO:0007669"/>
    <property type="project" value="UniProtKB-KW"/>
</dbReference>
<dbReference type="InterPro" id="IPR007525">
    <property type="entry name" value="FrhB_FdhB_C"/>
</dbReference>
<dbReference type="GO" id="GO:0051536">
    <property type="term" value="F:iron-sulfur cluster binding"/>
    <property type="evidence" value="ECO:0007669"/>
    <property type="project" value="UniProtKB-KW"/>
</dbReference>
<evidence type="ECO:0000256" key="3">
    <source>
        <dbReference type="ARBA" id="ARBA00023014"/>
    </source>
</evidence>
<reference evidence="5 6" key="1">
    <citation type="journal article" date="2017" name="BMC Genomics">
        <title>Genome sequencing of 39 Akkermansia muciniphila isolates reveals its population structure, genomic and functional diverisity, and global distribution in mammalian gut microbiotas.</title>
        <authorList>
            <person name="Guo X."/>
            <person name="Li S."/>
            <person name="Zhang J."/>
            <person name="Wu F."/>
            <person name="Li X."/>
            <person name="Wu D."/>
            <person name="Zhang M."/>
            <person name="Ou Z."/>
            <person name="Jie Z."/>
            <person name="Yan Q."/>
            <person name="Li P."/>
            <person name="Yi J."/>
            <person name="Peng Y."/>
        </authorList>
    </citation>
    <scope>NUCLEOTIDE SEQUENCE [LARGE SCALE GENOMIC DNA]</scope>
    <source>
        <strain evidence="5 6">GP24</strain>
    </source>
</reference>
<sequence>MITLESKQDCCGCHACVTICPRKCISMHADEEGFLYPSTDLNLCVDCHLCERACPMISPPVPPSTVPDGGDSSIKAYAARCRDERLKSNSASGGIFPVLAEQVLKEGGVVFGARWDEDFMAVRHDFITDMKDLHLLQGSKYIQSSMGNAFLLVQDFLKQGRKVLFSGTPCQISGLRKVIRKHSDRLITVDVACHSVPSPKVWQAFFRDLMSRNKISGATGVFMRKRTFDPQRGWRCDSFLVESGHSGKPAFQDSIYQTSYGLGFLEGLFSRPSCERCPAKNMASGSDITLGDFWGVENYFPDLSMQEGLSIIICKSPKAHALLDLVRDAFSILRSAEYEQAATHNEGLRFDPRKNPGRDSFFRRLVKCRSDRAAVRLMDSYFKPTLFTKVKTKLKSILKRIILMSSFQNLIH</sequence>
<keyword evidence="1" id="KW-0479">Metal-binding</keyword>
<dbReference type="SUPFAM" id="SSF54862">
    <property type="entry name" value="4Fe-4S ferredoxins"/>
    <property type="match status" value="1"/>
</dbReference>
<dbReference type="InterPro" id="IPR017900">
    <property type="entry name" value="4Fe4S_Fe_S_CS"/>
</dbReference>
<dbReference type="Proteomes" id="UP000236000">
    <property type="component" value="Unassembled WGS sequence"/>
</dbReference>
<evidence type="ECO:0000259" key="4">
    <source>
        <dbReference type="PROSITE" id="PS51379"/>
    </source>
</evidence>
<gene>
    <name evidence="5" type="ORF">CXU22_05170</name>
</gene>
<dbReference type="InterPro" id="IPR017896">
    <property type="entry name" value="4Fe4S_Fe-S-bd"/>
</dbReference>
<dbReference type="Pfam" id="PF04432">
    <property type="entry name" value="FrhB_FdhB_C"/>
    <property type="match status" value="1"/>
</dbReference>
<dbReference type="InterPro" id="IPR052977">
    <property type="entry name" value="Polyferredoxin-like_ET"/>
</dbReference>
<dbReference type="OrthoDB" id="200393at2"/>
<feature type="domain" description="4Fe-4S ferredoxin-type" evidence="4">
    <location>
        <begin position="1"/>
        <end position="30"/>
    </location>
</feature>
<dbReference type="RefSeq" id="WP_102713258.1">
    <property type="nucleotide sequence ID" value="NZ_PJKA01000010.1"/>
</dbReference>
<feature type="domain" description="4Fe-4S ferredoxin-type" evidence="4">
    <location>
        <begin position="35"/>
        <end position="64"/>
    </location>
</feature>
<organism evidence="5 6">
    <name type="scientific">Akkermansia muciniphila</name>
    <dbReference type="NCBI Taxonomy" id="239935"/>
    <lineage>
        <taxon>Bacteria</taxon>
        <taxon>Pseudomonadati</taxon>
        <taxon>Verrucomicrobiota</taxon>
        <taxon>Verrucomicrobiia</taxon>
        <taxon>Verrucomicrobiales</taxon>
        <taxon>Akkermansiaceae</taxon>
        <taxon>Akkermansia</taxon>
    </lineage>
</organism>
<evidence type="ECO:0000256" key="1">
    <source>
        <dbReference type="ARBA" id="ARBA00022723"/>
    </source>
</evidence>
<keyword evidence="2" id="KW-0408">Iron</keyword>
<proteinExistence type="predicted"/>
<accession>A0A2N8HDL0</accession>
<dbReference type="EMBL" id="PJKA01000010">
    <property type="protein sequence ID" value="PNC18033.1"/>
    <property type="molecule type" value="Genomic_DNA"/>
</dbReference>
<evidence type="ECO:0000256" key="2">
    <source>
        <dbReference type="ARBA" id="ARBA00023004"/>
    </source>
</evidence>